<evidence type="ECO:0000256" key="6">
    <source>
        <dbReference type="RuleBase" id="RU003983"/>
    </source>
</evidence>
<evidence type="ECO:0000313" key="11">
    <source>
        <dbReference type="EMBL" id="GMG86556.1"/>
    </source>
</evidence>
<feature type="region of interest" description="Disordered" evidence="7">
    <location>
        <begin position="328"/>
        <end position="355"/>
    </location>
</feature>
<keyword evidence="5 6" id="KW-0482">Metalloprotease</keyword>
<dbReference type="PANTHER" id="PTHR22726">
    <property type="entry name" value="METALLOENDOPEPTIDASE OMA1"/>
    <property type="match status" value="1"/>
</dbReference>
<evidence type="ECO:0000256" key="4">
    <source>
        <dbReference type="ARBA" id="ARBA00022833"/>
    </source>
</evidence>
<dbReference type="Pfam" id="PF01435">
    <property type="entry name" value="Peptidase_M48"/>
    <property type="match status" value="1"/>
</dbReference>
<feature type="domain" description="Peptidase M48" evidence="9">
    <location>
        <begin position="195"/>
        <end position="363"/>
    </location>
</feature>
<dbReference type="Pfam" id="PF23368">
    <property type="entry name" value="DUF7092"/>
    <property type="match status" value="1"/>
</dbReference>
<keyword evidence="12" id="KW-1185">Reference proteome</keyword>
<dbReference type="EMBL" id="BSYJ01000002">
    <property type="protein sequence ID" value="GMG86556.1"/>
    <property type="molecule type" value="Genomic_DNA"/>
</dbReference>
<gene>
    <name evidence="11" type="ORF">MNKW57_08770</name>
</gene>
<keyword evidence="8" id="KW-0812">Transmembrane</keyword>
<dbReference type="InterPro" id="IPR051156">
    <property type="entry name" value="Mito/Outer_Membr_Metalloprot"/>
</dbReference>
<keyword evidence="4 6" id="KW-0862">Zinc</keyword>
<comment type="similarity">
    <text evidence="6">Belongs to the peptidase M48 family.</text>
</comment>
<keyword evidence="2" id="KW-0479">Metal-binding</keyword>
<keyword evidence="1 6" id="KW-0645">Protease</keyword>
<reference evidence="11 12" key="1">
    <citation type="submission" date="2023-04" db="EMBL/GenBank/DDBJ databases">
        <title>Marinobulbifer ophiurae gen. nov., sp. Nov., isolate from tissue of brittle star Ophioplocus japonicus.</title>
        <authorList>
            <person name="Kawano K."/>
            <person name="Sawayama S."/>
            <person name="Nakagawa S."/>
        </authorList>
    </citation>
    <scope>NUCLEOTIDE SEQUENCE [LARGE SCALE GENOMIC DNA]</scope>
    <source>
        <strain evidence="11 12">NKW57</strain>
    </source>
</reference>
<feature type="transmembrane region" description="Helical" evidence="8">
    <location>
        <begin position="103"/>
        <end position="121"/>
    </location>
</feature>
<accession>A0ABQ6LWW5</accession>
<comment type="caution">
    <text evidence="11">The sequence shown here is derived from an EMBL/GenBank/DDBJ whole genome shotgun (WGS) entry which is preliminary data.</text>
</comment>
<evidence type="ECO:0000256" key="2">
    <source>
        <dbReference type="ARBA" id="ARBA00022723"/>
    </source>
</evidence>
<dbReference type="Proteomes" id="UP001224392">
    <property type="component" value="Unassembled WGS sequence"/>
</dbReference>
<dbReference type="PANTHER" id="PTHR22726:SF1">
    <property type="entry name" value="METALLOENDOPEPTIDASE OMA1, MITOCHONDRIAL"/>
    <property type="match status" value="1"/>
</dbReference>
<dbReference type="CDD" id="cd07332">
    <property type="entry name" value="M48C_Oma1_like"/>
    <property type="match status" value="1"/>
</dbReference>
<evidence type="ECO:0000259" key="9">
    <source>
        <dbReference type="Pfam" id="PF01435"/>
    </source>
</evidence>
<organism evidence="11 12">
    <name type="scientific">Biformimicrobium ophioploci</name>
    <dbReference type="NCBI Taxonomy" id="3036711"/>
    <lineage>
        <taxon>Bacteria</taxon>
        <taxon>Pseudomonadati</taxon>
        <taxon>Pseudomonadota</taxon>
        <taxon>Gammaproteobacteria</taxon>
        <taxon>Cellvibrionales</taxon>
        <taxon>Microbulbiferaceae</taxon>
        <taxon>Biformimicrobium</taxon>
    </lineage>
</organism>
<dbReference type="Gene3D" id="3.30.2010.10">
    <property type="entry name" value="Metalloproteases ('zincins'), catalytic domain"/>
    <property type="match status" value="1"/>
</dbReference>
<sequence>MQAIAGTFKDGKISRGCAAELRATPSARLEVYAAEGGVQAERLAAAPLDEVQISSRLGSTPRHLTFPDGEIMTVTDNDALDAMLHALAPSKTRGLVHFLESHWLAVATSVLITIVLAFFGVRDGVPASAEFLAHKLPQSAMDTTAEATMKLLDSRFVGPTKLSDARQQTLHARFTPVLQQFPDMQLRVLFRDGQAMGANAFALPDGTLVFTDQIVEAAETDEELVAVLAHEIGHVAHRHSMRSVIQDSMLVTAYTLMLGDASGTAEIFLGLPIVLTEMHYSRGFEEEADQFALDWMQANAMNPQHFVEMMNRIAGDSCVRVAGKSSRKLGNAENGNEVDPESCDSGLSKYFSTHPPTHERLEKFMGSEPKF</sequence>
<keyword evidence="8" id="KW-1133">Transmembrane helix</keyword>
<comment type="cofactor">
    <cofactor evidence="6">
        <name>Zn(2+)</name>
        <dbReference type="ChEBI" id="CHEBI:29105"/>
    </cofactor>
    <text evidence="6">Binds 1 zinc ion per subunit.</text>
</comment>
<name>A0ABQ6LWW5_9GAMM</name>
<evidence type="ECO:0000313" key="12">
    <source>
        <dbReference type="Proteomes" id="UP001224392"/>
    </source>
</evidence>
<keyword evidence="3 6" id="KW-0378">Hydrolase</keyword>
<feature type="domain" description="DUF7092" evidence="10">
    <location>
        <begin position="4"/>
        <end position="86"/>
    </location>
</feature>
<dbReference type="RefSeq" id="WP_285763094.1">
    <property type="nucleotide sequence ID" value="NZ_BSYJ01000002.1"/>
</dbReference>
<evidence type="ECO:0000256" key="7">
    <source>
        <dbReference type="SAM" id="MobiDB-lite"/>
    </source>
</evidence>
<evidence type="ECO:0000256" key="8">
    <source>
        <dbReference type="SAM" id="Phobius"/>
    </source>
</evidence>
<keyword evidence="8" id="KW-0472">Membrane</keyword>
<protein>
    <submittedName>
        <fullName evidence="11">M48 family metallopeptidase</fullName>
    </submittedName>
</protein>
<evidence type="ECO:0000256" key="1">
    <source>
        <dbReference type="ARBA" id="ARBA00022670"/>
    </source>
</evidence>
<evidence type="ECO:0000259" key="10">
    <source>
        <dbReference type="Pfam" id="PF23368"/>
    </source>
</evidence>
<evidence type="ECO:0000256" key="5">
    <source>
        <dbReference type="ARBA" id="ARBA00023049"/>
    </source>
</evidence>
<dbReference type="InterPro" id="IPR001915">
    <property type="entry name" value="Peptidase_M48"/>
</dbReference>
<evidence type="ECO:0000256" key="3">
    <source>
        <dbReference type="ARBA" id="ARBA00022801"/>
    </source>
</evidence>
<proteinExistence type="inferred from homology"/>
<dbReference type="InterPro" id="IPR055518">
    <property type="entry name" value="DUF7092"/>
</dbReference>